<reference evidence="2 3" key="1">
    <citation type="submission" date="2018-04" db="EMBL/GenBank/DDBJ databases">
        <title>Genomic Encyclopedia of Archaeal and Bacterial Type Strains, Phase II (KMG-II): from individual species to whole genera.</title>
        <authorList>
            <person name="Goeker M."/>
        </authorList>
    </citation>
    <scope>NUCLEOTIDE SEQUENCE [LARGE SCALE GENOMIC DNA]</scope>
    <source>
        <strain evidence="2 3">DSM 21823</strain>
    </source>
</reference>
<accession>A0A2T6B554</accession>
<organism evidence="2 3">
    <name type="scientific">Gemmobacter caeni</name>
    <dbReference type="NCBI Taxonomy" id="589035"/>
    <lineage>
        <taxon>Bacteria</taxon>
        <taxon>Pseudomonadati</taxon>
        <taxon>Pseudomonadota</taxon>
        <taxon>Alphaproteobacteria</taxon>
        <taxon>Rhodobacterales</taxon>
        <taxon>Paracoccaceae</taxon>
        <taxon>Gemmobacter</taxon>
    </lineage>
</organism>
<dbReference type="Proteomes" id="UP000244224">
    <property type="component" value="Unassembled WGS sequence"/>
</dbReference>
<feature type="transmembrane region" description="Helical" evidence="1">
    <location>
        <begin position="33"/>
        <end position="61"/>
    </location>
</feature>
<keyword evidence="3" id="KW-1185">Reference proteome</keyword>
<evidence type="ECO:0000313" key="2">
    <source>
        <dbReference type="EMBL" id="PTX51198.1"/>
    </source>
</evidence>
<dbReference type="EMBL" id="QBKP01000004">
    <property type="protein sequence ID" value="PTX51198.1"/>
    <property type="molecule type" value="Genomic_DNA"/>
</dbReference>
<proteinExistence type="predicted"/>
<keyword evidence="1" id="KW-1133">Transmembrane helix</keyword>
<keyword evidence="1" id="KW-0812">Transmembrane</keyword>
<dbReference type="AlphaFoldDB" id="A0A2T6B554"/>
<protein>
    <submittedName>
        <fullName evidence="2">Uncharacterized protein</fullName>
    </submittedName>
</protein>
<name>A0A2T6B554_9RHOB</name>
<feature type="transmembrane region" description="Helical" evidence="1">
    <location>
        <begin position="7"/>
        <end position="27"/>
    </location>
</feature>
<gene>
    <name evidence="2" type="ORF">C8N34_104318</name>
</gene>
<dbReference type="RefSeq" id="WP_145693594.1">
    <property type="nucleotide sequence ID" value="NZ_QBKP01000004.1"/>
</dbReference>
<comment type="caution">
    <text evidence="2">The sequence shown here is derived from an EMBL/GenBank/DDBJ whole genome shotgun (WGS) entry which is preliminary data.</text>
</comment>
<evidence type="ECO:0000256" key="1">
    <source>
        <dbReference type="SAM" id="Phobius"/>
    </source>
</evidence>
<keyword evidence="1" id="KW-0472">Membrane</keyword>
<sequence length="67" mass="6225">MEKLGRAGFGAISGAAAVAPILAIAAAPSVGAALLGLGGVPALLGTGTALALGALCLGAFVTRQPLQ</sequence>
<evidence type="ECO:0000313" key="3">
    <source>
        <dbReference type="Proteomes" id="UP000244224"/>
    </source>
</evidence>